<accession>A0A2I0KGE0</accession>
<evidence type="ECO:0000313" key="2">
    <source>
        <dbReference type="Proteomes" id="UP000233551"/>
    </source>
</evidence>
<organism evidence="1 2">
    <name type="scientific">Punica granatum</name>
    <name type="common">Pomegranate</name>
    <dbReference type="NCBI Taxonomy" id="22663"/>
    <lineage>
        <taxon>Eukaryota</taxon>
        <taxon>Viridiplantae</taxon>
        <taxon>Streptophyta</taxon>
        <taxon>Embryophyta</taxon>
        <taxon>Tracheophyta</taxon>
        <taxon>Spermatophyta</taxon>
        <taxon>Magnoliopsida</taxon>
        <taxon>eudicotyledons</taxon>
        <taxon>Gunneridae</taxon>
        <taxon>Pentapetalae</taxon>
        <taxon>rosids</taxon>
        <taxon>malvids</taxon>
        <taxon>Myrtales</taxon>
        <taxon>Lythraceae</taxon>
        <taxon>Punica</taxon>
    </lineage>
</organism>
<reference evidence="1 2" key="1">
    <citation type="submission" date="2017-11" db="EMBL/GenBank/DDBJ databases">
        <title>De-novo sequencing of pomegranate (Punica granatum L.) genome.</title>
        <authorList>
            <person name="Akparov Z."/>
            <person name="Amiraslanov A."/>
            <person name="Hajiyeva S."/>
            <person name="Abbasov M."/>
            <person name="Kaur K."/>
            <person name="Hamwieh A."/>
            <person name="Solovyev V."/>
            <person name="Salamov A."/>
            <person name="Braich B."/>
            <person name="Kosarev P."/>
            <person name="Mahmoud A."/>
            <person name="Hajiyev E."/>
            <person name="Babayeva S."/>
            <person name="Izzatullayeva V."/>
            <person name="Mammadov A."/>
            <person name="Mammadov A."/>
            <person name="Sharifova S."/>
            <person name="Ojaghi J."/>
            <person name="Eynullazada K."/>
            <person name="Bayramov B."/>
            <person name="Abdulazimova A."/>
            <person name="Shahmuradov I."/>
        </authorList>
    </citation>
    <scope>NUCLEOTIDE SEQUENCE [LARGE SCALE GENOMIC DNA]</scope>
    <source>
        <strain evidence="2">cv. AG2017</strain>
        <tissue evidence="1">Leaf</tissue>
    </source>
</reference>
<comment type="caution">
    <text evidence="1">The sequence shown here is derived from an EMBL/GenBank/DDBJ whole genome shotgun (WGS) entry which is preliminary data.</text>
</comment>
<dbReference type="Proteomes" id="UP000233551">
    <property type="component" value="Unassembled WGS sequence"/>
</dbReference>
<proteinExistence type="predicted"/>
<name>A0A2I0KGE0_PUNGR</name>
<sequence length="124" mass="13855">MAIGCPSVIGLPLISHLGSTVIFPGRVIRQLGGLQDIPTEADRVPHRFMWADTTASLSDRFLRVREVRRLWDTCVIQQLYFPKHPTDDCTNPNVLSSGPHARDLKSRGLTDFSTFLWGMRGGHA</sequence>
<gene>
    <name evidence="1" type="ORF">CRG98_012158</name>
</gene>
<dbReference type="EMBL" id="PGOL01000597">
    <property type="protein sequence ID" value="PKI67574.1"/>
    <property type="molecule type" value="Genomic_DNA"/>
</dbReference>
<keyword evidence="2" id="KW-1185">Reference proteome</keyword>
<dbReference type="AlphaFoldDB" id="A0A2I0KGE0"/>
<protein>
    <submittedName>
        <fullName evidence="1">Uncharacterized protein</fullName>
    </submittedName>
</protein>
<evidence type="ECO:0000313" key="1">
    <source>
        <dbReference type="EMBL" id="PKI67574.1"/>
    </source>
</evidence>